<dbReference type="EMBL" id="CM042044">
    <property type="protein sequence ID" value="KAI3687251.1"/>
    <property type="molecule type" value="Genomic_DNA"/>
</dbReference>
<gene>
    <name evidence="1" type="ORF">L1987_80945</name>
</gene>
<sequence>MAGRQSHKWMILMTSIWIQAFTGTNFDFSAYSSELKKVLAVSQMQLNYLATASDLGKAFGWSSGLALMYLPLWVVMIIAASMGLFGYGVQWLLIRRILSLPYFLVFLLCLLAGCSICWFNTVCFVLCTQNFPTNRPLAISLTVGFNGVSAALYNLAADAISPSSYTLYLILNAFVPLLISLAALIPILTRPVLNTLPSDTTGHDRFIFITLNLLAVITGIYLLLIPSHSNHAKLFFCGAIVLLIFAFAIPGIVYARNWFKITIYPKIIVDGSSFLLVEGDGHCEELVVPSDDNRLENGVKGYFETVIKSDRLGVLEEEHDAKRLIRRVDFWLYYFAYFSGATIGLVYSNNIGQIAESLGLESSTSTLITLYSSFSFFGRLLSAAPDFLSTKLYLARTGWLAVALVPTTLAFLVLSLTGTEVALQIGTSLIGLSSGFIFSAAVSVTSDLFGPMNVGVNHNILITNIPVGSLIYGLVSALVYDSNAVWFRKSSVCMGRRCYFATFVLWGCVSVLGLFSTVLLFLRTRHVYDRFEHNRIYVES</sequence>
<proteinExistence type="predicted"/>
<reference evidence="2" key="1">
    <citation type="journal article" date="2022" name="Mol. Ecol. Resour.">
        <title>The genomes of chicory, endive, great burdock and yacon provide insights into Asteraceae palaeo-polyploidization history and plant inulin production.</title>
        <authorList>
            <person name="Fan W."/>
            <person name="Wang S."/>
            <person name="Wang H."/>
            <person name="Wang A."/>
            <person name="Jiang F."/>
            <person name="Liu H."/>
            <person name="Zhao H."/>
            <person name="Xu D."/>
            <person name="Zhang Y."/>
        </authorList>
    </citation>
    <scope>NUCLEOTIDE SEQUENCE [LARGE SCALE GENOMIC DNA]</scope>
    <source>
        <strain evidence="2">cv. Yunnan</strain>
    </source>
</reference>
<accession>A0ACB8YQ69</accession>
<evidence type="ECO:0000313" key="1">
    <source>
        <dbReference type="EMBL" id="KAI3687251.1"/>
    </source>
</evidence>
<name>A0ACB8YQ69_9ASTR</name>
<reference evidence="1 2" key="2">
    <citation type="journal article" date="2022" name="Mol. Ecol. Resour.">
        <title>The genomes of chicory, endive, great burdock and yacon provide insights into Asteraceae paleo-polyploidization history and plant inulin production.</title>
        <authorList>
            <person name="Fan W."/>
            <person name="Wang S."/>
            <person name="Wang H."/>
            <person name="Wang A."/>
            <person name="Jiang F."/>
            <person name="Liu H."/>
            <person name="Zhao H."/>
            <person name="Xu D."/>
            <person name="Zhang Y."/>
        </authorList>
    </citation>
    <scope>NUCLEOTIDE SEQUENCE [LARGE SCALE GENOMIC DNA]</scope>
    <source>
        <strain evidence="2">cv. Yunnan</strain>
        <tissue evidence="1">Leaves</tissue>
    </source>
</reference>
<protein>
    <submittedName>
        <fullName evidence="1">Uncharacterized protein</fullName>
    </submittedName>
</protein>
<dbReference type="Proteomes" id="UP001056120">
    <property type="component" value="Linkage Group LG27"/>
</dbReference>
<comment type="caution">
    <text evidence="1">The sequence shown here is derived from an EMBL/GenBank/DDBJ whole genome shotgun (WGS) entry which is preliminary data.</text>
</comment>
<evidence type="ECO:0000313" key="2">
    <source>
        <dbReference type="Proteomes" id="UP001056120"/>
    </source>
</evidence>
<organism evidence="1 2">
    <name type="scientific">Smallanthus sonchifolius</name>
    <dbReference type="NCBI Taxonomy" id="185202"/>
    <lineage>
        <taxon>Eukaryota</taxon>
        <taxon>Viridiplantae</taxon>
        <taxon>Streptophyta</taxon>
        <taxon>Embryophyta</taxon>
        <taxon>Tracheophyta</taxon>
        <taxon>Spermatophyta</taxon>
        <taxon>Magnoliopsida</taxon>
        <taxon>eudicotyledons</taxon>
        <taxon>Gunneridae</taxon>
        <taxon>Pentapetalae</taxon>
        <taxon>asterids</taxon>
        <taxon>campanulids</taxon>
        <taxon>Asterales</taxon>
        <taxon>Asteraceae</taxon>
        <taxon>Asteroideae</taxon>
        <taxon>Heliantheae alliance</taxon>
        <taxon>Millerieae</taxon>
        <taxon>Smallanthus</taxon>
    </lineage>
</organism>
<keyword evidence="2" id="KW-1185">Reference proteome</keyword>